<dbReference type="STRING" id="1715691.TA5113_01754"/>
<keyword evidence="2" id="KW-1185">Reference proteome</keyword>
<dbReference type="OrthoDB" id="7356934at2"/>
<gene>
    <name evidence="1" type="ORF">TA5114_01493</name>
</gene>
<dbReference type="Proteomes" id="UP000051184">
    <property type="component" value="Unassembled WGS sequence"/>
</dbReference>
<reference evidence="2" key="1">
    <citation type="submission" date="2015-09" db="EMBL/GenBank/DDBJ databases">
        <authorList>
            <person name="Rodrigo-Torres Lidia"/>
            <person name="Arahal R.David."/>
        </authorList>
    </citation>
    <scope>NUCLEOTIDE SEQUENCE [LARGE SCALE GENOMIC DNA]</scope>
    <source>
        <strain evidence="2">CECT 5114</strain>
    </source>
</reference>
<dbReference type="Pfam" id="PF12096">
    <property type="entry name" value="DUF3572"/>
    <property type="match status" value="1"/>
</dbReference>
<name>A0A0P1IQB7_9RHOB</name>
<evidence type="ECO:0000313" key="2">
    <source>
        <dbReference type="Proteomes" id="UP000051184"/>
    </source>
</evidence>
<evidence type="ECO:0008006" key="3">
    <source>
        <dbReference type="Google" id="ProtNLM"/>
    </source>
</evidence>
<dbReference type="InterPro" id="IPR021955">
    <property type="entry name" value="DUF3572"/>
</dbReference>
<sequence length="94" mass="10232">MSFSPESAETLALQALAWLSGNDELMPIFMGSTGVSVDDLKTQAGDPAFLASVLDFIIMDDQWVIAFCDAQNLEYTAPMMARQVLPGGEQVNWT</sequence>
<dbReference type="EMBL" id="CYUE01000013">
    <property type="protein sequence ID" value="CUK25691.1"/>
    <property type="molecule type" value="Genomic_DNA"/>
</dbReference>
<accession>A0A0P1IQB7</accession>
<evidence type="ECO:0000313" key="1">
    <source>
        <dbReference type="EMBL" id="CUK25691.1"/>
    </source>
</evidence>
<dbReference type="AlphaFoldDB" id="A0A0P1IQB7"/>
<organism evidence="1 2">
    <name type="scientific">Cognatishimia activa</name>
    <dbReference type="NCBI Taxonomy" id="1715691"/>
    <lineage>
        <taxon>Bacteria</taxon>
        <taxon>Pseudomonadati</taxon>
        <taxon>Pseudomonadota</taxon>
        <taxon>Alphaproteobacteria</taxon>
        <taxon>Rhodobacterales</taxon>
        <taxon>Paracoccaceae</taxon>
        <taxon>Cognatishimia</taxon>
    </lineage>
</organism>
<dbReference type="RefSeq" id="WP_058314652.1">
    <property type="nucleotide sequence ID" value="NZ_CYTO01000010.1"/>
</dbReference>
<protein>
    <recommendedName>
        <fullName evidence="3">DUF3572 domain-containing protein</fullName>
    </recommendedName>
</protein>
<proteinExistence type="predicted"/>